<evidence type="ECO:0000256" key="1">
    <source>
        <dbReference type="SAM" id="SignalP"/>
    </source>
</evidence>
<feature type="chain" id="PRO_5040509669" description="Celp0028 effector like protein" evidence="1">
    <location>
        <begin position="23"/>
        <end position="243"/>
    </location>
</feature>
<keyword evidence="1" id="KW-0732">Signal</keyword>
<evidence type="ECO:0008006" key="4">
    <source>
        <dbReference type="Google" id="ProtNLM"/>
    </source>
</evidence>
<dbReference type="AlphaFoldDB" id="A0A9N9LFN0"/>
<reference evidence="2" key="1">
    <citation type="submission" date="2021-07" db="EMBL/GenBank/DDBJ databases">
        <authorList>
            <person name="Durling M."/>
        </authorList>
    </citation>
    <scope>NUCLEOTIDE SEQUENCE</scope>
</reference>
<gene>
    <name evidence="2" type="ORF">HYALB_00001293</name>
</gene>
<dbReference type="OrthoDB" id="4831122at2759"/>
<accession>A0A9N9LFN0</accession>
<keyword evidence="3" id="KW-1185">Reference proteome</keyword>
<dbReference type="Proteomes" id="UP000701801">
    <property type="component" value="Unassembled WGS sequence"/>
</dbReference>
<proteinExistence type="predicted"/>
<protein>
    <recommendedName>
        <fullName evidence="4">Celp0028 effector like protein</fullName>
    </recommendedName>
</protein>
<evidence type="ECO:0000313" key="2">
    <source>
        <dbReference type="EMBL" id="CAG8972873.1"/>
    </source>
</evidence>
<comment type="caution">
    <text evidence="2">The sequence shown here is derived from an EMBL/GenBank/DDBJ whole genome shotgun (WGS) entry which is preliminary data.</text>
</comment>
<sequence length="243" mass="26486">MHLAPFLGIALVSTCAIVSASAIIPRALSVDEMLAFVDGEIQVVNKAAYLTETDNLMPPPNFTHALHMRDTFDSSLVKRGCKRKHHIIVSTNIQRFLGDDVPMSTAIKADTTDVTIAVTDGYEIGNSITTSTSGSVNFFSEMLGISFGVEKGRTWTSSYSTAYTFTVPKGNYGVVVSNLWTNRHEGYKMRGCVGEAGEKISYSSDSYESGEYNKLSWPKGTISICTSEVYPVEKCRGNGFIDS</sequence>
<feature type="signal peptide" evidence="1">
    <location>
        <begin position="1"/>
        <end position="22"/>
    </location>
</feature>
<evidence type="ECO:0000313" key="3">
    <source>
        <dbReference type="Proteomes" id="UP000701801"/>
    </source>
</evidence>
<organism evidence="2 3">
    <name type="scientific">Hymenoscyphus albidus</name>
    <dbReference type="NCBI Taxonomy" id="595503"/>
    <lineage>
        <taxon>Eukaryota</taxon>
        <taxon>Fungi</taxon>
        <taxon>Dikarya</taxon>
        <taxon>Ascomycota</taxon>
        <taxon>Pezizomycotina</taxon>
        <taxon>Leotiomycetes</taxon>
        <taxon>Helotiales</taxon>
        <taxon>Helotiaceae</taxon>
        <taxon>Hymenoscyphus</taxon>
    </lineage>
</organism>
<name>A0A9N9LFN0_9HELO</name>
<dbReference type="EMBL" id="CAJVRM010000057">
    <property type="protein sequence ID" value="CAG8972873.1"/>
    <property type="molecule type" value="Genomic_DNA"/>
</dbReference>